<evidence type="ECO:0000313" key="3">
    <source>
        <dbReference type="EMBL" id="ACQ78742.1"/>
    </source>
</evidence>
<dbReference type="EMBL" id="CP001618">
    <property type="protein sequence ID" value="ACQ78742.1"/>
    <property type="molecule type" value="Genomic_DNA"/>
</dbReference>
<organism evidence="3 4">
    <name type="scientific">Beutenbergia cavernae (strain ATCC BAA-8 / DSM 12333 / CCUG 43141 / JCM 11478 / NBRC 16432 / NCIMB 13614 / HKI 0122)</name>
    <dbReference type="NCBI Taxonomy" id="471853"/>
    <lineage>
        <taxon>Bacteria</taxon>
        <taxon>Bacillati</taxon>
        <taxon>Actinomycetota</taxon>
        <taxon>Actinomycetes</taxon>
        <taxon>Micrococcales</taxon>
        <taxon>Beutenbergiaceae</taxon>
        <taxon>Beutenbergia</taxon>
    </lineage>
</organism>
<feature type="region of interest" description="Disordered" evidence="1">
    <location>
        <begin position="1"/>
        <end position="24"/>
    </location>
</feature>
<sequence length="170" mass="17576">MGHGSHTLDGLDARPAASGTNKGMARMGRRGMWFTVSAAAVLALAGCSGGGGGNVDRTDPVAVSQAFVDAVAAQDSGAACAQMADEDGPIADGDAQACEDQVDGFISEFTEEELEIFGDVEVADAAVNEGGSTAYVQDESYSADTPEDARMPLILNLVDDEWWVDIDVLN</sequence>
<keyword evidence="2" id="KW-0812">Transmembrane</keyword>
<evidence type="ECO:0008006" key="5">
    <source>
        <dbReference type="Google" id="ProtNLM"/>
    </source>
</evidence>
<accession>C5BX67</accession>
<evidence type="ECO:0000256" key="2">
    <source>
        <dbReference type="SAM" id="Phobius"/>
    </source>
</evidence>
<keyword evidence="2" id="KW-0472">Membrane</keyword>
<dbReference type="AlphaFoldDB" id="C5BX67"/>
<protein>
    <recommendedName>
        <fullName evidence="5">DUF4878 domain-containing protein</fullName>
    </recommendedName>
</protein>
<dbReference type="Proteomes" id="UP000007962">
    <property type="component" value="Chromosome"/>
</dbReference>
<feature type="transmembrane region" description="Helical" evidence="2">
    <location>
        <begin position="31"/>
        <end position="51"/>
    </location>
</feature>
<keyword evidence="4" id="KW-1185">Reference proteome</keyword>
<evidence type="ECO:0000256" key="1">
    <source>
        <dbReference type="SAM" id="MobiDB-lite"/>
    </source>
</evidence>
<reference evidence="3 4" key="1">
    <citation type="journal article" date="2009" name="Stand. Genomic Sci.">
        <title>Complete genome sequence of Beutenbergia cavernae type strain (HKI 0122).</title>
        <authorList>
            <person name="Land M."/>
            <person name="Pukall R."/>
            <person name="Abt B."/>
            <person name="Goker M."/>
            <person name="Rohde M."/>
            <person name="Glavina Del Rio T."/>
            <person name="Tice H."/>
            <person name="Copeland A."/>
            <person name="Cheng J.F."/>
            <person name="Lucas S."/>
            <person name="Chen F."/>
            <person name="Nolan M."/>
            <person name="Bruce D."/>
            <person name="Goodwin L."/>
            <person name="Pitluck S."/>
            <person name="Ivanova N."/>
            <person name="Mavromatis K."/>
            <person name="Ovchinnikova G."/>
            <person name="Pati A."/>
            <person name="Chen A."/>
            <person name="Palaniappan K."/>
            <person name="Hauser L."/>
            <person name="Chang Y.J."/>
            <person name="Jefferies C.C."/>
            <person name="Saunders E."/>
            <person name="Brettin T."/>
            <person name="Detter J.C."/>
            <person name="Han C."/>
            <person name="Chain P."/>
            <person name="Bristow J."/>
            <person name="Eisen J.A."/>
            <person name="Markowitz V."/>
            <person name="Hugenholtz P."/>
            <person name="Kyrpides N.C."/>
            <person name="Klenk H.P."/>
            <person name="Lapidus A."/>
        </authorList>
    </citation>
    <scope>NUCLEOTIDE SEQUENCE [LARGE SCALE GENOMIC DNA]</scope>
    <source>
        <strain evidence="4">ATCC BAA-8 / DSM 12333 / NBRC 16432</strain>
    </source>
</reference>
<dbReference type="HOGENOM" id="CLU_1567643_0_0_11"/>
<gene>
    <name evidence="3" type="ordered locus">Bcav_0479</name>
</gene>
<evidence type="ECO:0000313" key="4">
    <source>
        <dbReference type="Proteomes" id="UP000007962"/>
    </source>
</evidence>
<proteinExistence type="predicted"/>
<keyword evidence="2" id="KW-1133">Transmembrane helix</keyword>
<dbReference type="KEGG" id="bcv:Bcav_0479"/>
<name>C5BX67_BEUC1</name>